<organism evidence="3 4">
    <name type="scientific">Novilysobacter selenitireducens</name>
    <dbReference type="NCBI Taxonomy" id="2872639"/>
    <lineage>
        <taxon>Bacteria</taxon>
        <taxon>Pseudomonadati</taxon>
        <taxon>Pseudomonadota</taxon>
        <taxon>Gammaproteobacteria</taxon>
        <taxon>Lysobacterales</taxon>
        <taxon>Lysobacteraceae</taxon>
        <taxon>Novilysobacter</taxon>
    </lineage>
</organism>
<dbReference type="CDD" id="cd07724">
    <property type="entry name" value="POD-like_MBL-fold"/>
    <property type="match status" value="1"/>
</dbReference>
<name>A0ABS7T6Z2_9GAMM</name>
<dbReference type="InterPro" id="IPR051682">
    <property type="entry name" value="Mito_Persulfide_Diox"/>
</dbReference>
<dbReference type="InterPro" id="IPR044528">
    <property type="entry name" value="POD-like_MBL-fold"/>
</dbReference>
<keyword evidence="1" id="KW-0479">Metal-binding</keyword>
<comment type="caution">
    <text evidence="3">The sequence shown here is derived from an EMBL/GenBank/DDBJ whole genome shotgun (WGS) entry which is preliminary data.</text>
</comment>
<evidence type="ECO:0000313" key="3">
    <source>
        <dbReference type="EMBL" id="MBZ4039656.1"/>
    </source>
</evidence>
<dbReference type="Pfam" id="PF00581">
    <property type="entry name" value="Rhodanese"/>
    <property type="match status" value="2"/>
</dbReference>
<proteinExistence type="predicted"/>
<dbReference type="InterPro" id="IPR036866">
    <property type="entry name" value="RibonucZ/Hydroxyglut_hydro"/>
</dbReference>
<dbReference type="SUPFAM" id="SSF52821">
    <property type="entry name" value="Rhodanese/Cell cycle control phosphatase"/>
    <property type="match status" value="2"/>
</dbReference>
<evidence type="ECO:0000256" key="1">
    <source>
        <dbReference type="ARBA" id="ARBA00022723"/>
    </source>
</evidence>
<accession>A0ABS7T6Z2</accession>
<gene>
    <name evidence="3" type="ORF">K6753_08925</name>
</gene>
<dbReference type="Pfam" id="PF00753">
    <property type="entry name" value="Lactamase_B"/>
    <property type="match status" value="1"/>
</dbReference>
<protein>
    <submittedName>
        <fullName evidence="3">MBL fold metallo-hydrolase</fullName>
    </submittedName>
</protein>
<dbReference type="Gene3D" id="3.60.15.10">
    <property type="entry name" value="Ribonuclease Z/Hydroxyacylglutathione hydrolase-like"/>
    <property type="match status" value="1"/>
</dbReference>
<keyword evidence="4" id="KW-1185">Reference proteome</keyword>
<evidence type="ECO:0000313" key="4">
    <source>
        <dbReference type="Proteomes" id="UP001430954"/>
    </source>
</evidence>
<reference evidence="3 4" key="1">
    <citation type="submission" date="2021-09" db="EMBL/GenBank/DDBJ databases">
        <title>Lysobacter sp. 13A isolated from the river sediment.</title>
        <authorList>
            <person name="Liu H."/>
            <person name="Li S."/>
            <person name="Mao S."/>
        </authorList>
    </citation>
    <scope>NUCLEOTIDE SEQUENCE [LARGE SCALE GENOMIC DNA]</scope>
    <source>
        <strain evidence="3 4">13A</strain>
    </source>
</reference>
<dbReference type="SMART" id="SM00450">
    <property type="entry name" value="RHOD"/>
    <property type="match status" value="2"/>
</dbReference>
<dbReference type="PANTHER" id="PTHR43084:SF1">
    <property type="entry name" value="PERSULFIDE DIOXYGENASE ETHE1, MITOCHONDRIAL"/>
    <property type="match status" value="1"/>
</dbReference>
<dbReference type="SUPFAM" id="SSF56281">
    <property type="entry name" value="Metallo-hydrolase/oxidoreductase"/>
    <property type="match status" value="1"/>
</dbReference>
<dbReference type="PANTHER" id="PTHR43084">
    <property type="entry name" value="PERSULFIDE DIOXYGENASE ETHE1"/>
    <property type="match status" value="1"/>
</dbReference>
<feature type="domain" description="Rhodanese" evidence="2">
    <location>
        <begin position="262"/>
        <end position="352"/>
    </location>
</feature>
<evidence type="ECO:0000259" key="2">
    <source>
        <dbReference type="PROSITE" id="PS50206"/>
    </source>
</evidence>
<dbReference type="Proteomes" id="UP001430954">
    <property type="component" value="Unassembled WGS sequence"/>
</dbReference>
<dbReference type="Gene3D" id="3.40.250.10">
    <property type="entry name" value="Rhodanese-like domain"/>
    <property type="match status" value="2"/>
</dbReference>
<sequence length="460" mass="50075">MFLEKLKSEGLAHLSYMIGDGMEAVVIDPRRDIQCYLDIAAREGVRITRIFETHRNEDYVIGSVELAERTGASIHHGHALDFGYGEDVREGDTFECGALRLRVLETPGHTPESISLVLTDSNQGETPVGVFTGDALFVGDVGRTDLLPGREREMAEALHASLFDKLLPLGDQTLLYPAHGAGSVCGENMADREFSTLGHERAHNPMLQITDREAFVKCKLGEQHYVPPYFKQMEHLNQCGAPLLHHLPRPLPLSADDVAKRQEAGACVVDLRSAEAFAGAHIPGSLALPLDLLPAYAGYLLDYDTDLLLVAENVGAVEDAIARLVRMDYTRIAGYLKGGLGAWETSGRRFGHVDAINADDLDARLQSGDAPLLLDVRKHTEFKAKRLRGATHVFLGHLPDRLDTLARDRRVVTFCGSGKRAIVAASLLKRDGFDDVANAFGSMAACEAIGCATLETADNA</sequence>
<dbReference type="RefSeq" id="WP_223676097.1">
    <property type="nucleotide sequence ID" value="NZ_JAINZW010000003.1"/>
</dbReference>
<dbReference type="InterPro" id="IPR036873">
    <property type="entry name" value="Rhodanese-like_dom_sf"/>
</dbReference>
<dbReference type="CDD" id="cd00158">
    <property type="entry name" value="RHOD"/>
    <property type="match status" value="1"/>
</dbReference>
<dbReference type="EMBL" id="JAINZW010000003">
    <property type="protein sequence ID" value="MBZ4039656.1"/>
    <property type="molecule type" value="Genomic_DNA"/>
</dbReference>
<dbReference type="InterPro" id="IPR001763">
    <property type="entry name" value="Rhodanese-like_dom"/>
</dbReference>
<dbReference type="PROSITE" id="PS50206">
    <property type="entry name" value="RHODANESE_3"/>
    <property type="match status" value="2"/>
</dbReference>
<feature type="domain" description="Rhodanese" evidence="2">
    <location>
        <begin position="367"/>
        <end position="455"/>
    </location>
</feature>
<dbReference type="InterPro" id="IPR001279">
    <property type="entry name" value="Metallo-B-lactamas"/>
</dbReference>
<dbReference type="SMART" id="SM00849">
    <property type="entry name" value="Lactamase_B"/>
    <property type="match status" value="1"/>
</dbReference>